<reference evidence="2 3" key="1">
    <citation type="submission" date="2020-02" db="EMBL/GenBank/DDBJ databases">
        <authorList>
            <person name="Khan S.A."/>
            <person name="Jeon C.O."/>
            <person name="Chun B.H."/>
        </authorList>
    </citation>
    <scope>NUCLEOTIDE SEQUENCE [LARGE SCALE GENOMIC DNA]</scope>
    <source>
        <strain evidence="2 3">H239</strain>
    </source>
</reference>
<comment type="caution">
    <text evidence="2">The sequence shown here is derived from an EMBL/GenBank/DDBJ whole genome shotgun (WGS) entry which is preliminary data.</text>
</comment>
<feature type="region of interest" description="Disordered" evidence="1">
    <location>
        <begin position="1"/>
        <end position="32"/>
    </location>
</feature>
<accession>A0A6M1SD89</accession>
<evidence type="ECO:0000256" key="1">
    <source>
        <dbReference type="SAM" id="MobiDB-lite"/>
    </source>
</evidence>
<reference evidence="2 3" key="2">
    <citation type="submission" date="2020-03" db="EMBL/GenBank/DDBJ databases">
        <title>Devosia chinhatensis sp. nov., isolated from a hexachlorocyclohexane (HCH) dump site in India.</title>
        <authorList>
            <person name="Kumar M."/>
            <person name="Lal R."/>
        </authorList>
    </citation>
    <scope>NUCLEOTIDE SEQUENCE [LARGE SCALE GENOMIC DNA]</scope>
    <source>
        <strain evidence="2 3">H239</strain>
    </source>
</reference>
<dbReference type="Proteomes" id="UP000474802">
    <property type="component" value="Unassembled WGS sequence"/>
</dbReference>
<dbReference type="RefSeq" id="WP_164534097.1">
    <property type="nucleotide sequence ID" value="NZ_JAALFG010000002.1"/>
</dbReference>
<evidence type="ECO:0000313" key="3">
    <source>
        <dbReference type="Proteomes" id="UP000474802"/>
    </source>
</evidence>
<protein>
    <submittedName>
        <fullName evidence="2">Uncharacterized protein</fullName>
    </submittedName>
</protein>
<keyword evidence="3" id="KW-1185">Reference proteome</keyword>
<evidence type="ECO:0000313" key="2">
    <source>
        <dbReference type="EMBL" id="NGP17849.1"/>
    </source>
</evidence>
<name>A0A6M1SD89_9HYPH</name>
<organism evidence="2 3">
    <name type="scientific">Devosia aurantiaca</name>
    <dbReference type="NCBI Taxonomy" id="2714858"/>
    <lineage>
        <taxon>Bacteria</taxon>
        <taxon>Pseudomonadati</taxon>
        <taxon>Pseudomonadota</taxon>
        <taxon>Alphaproteobacteria</taxon>
        <taxon>Hyphomicrobiales</taxon>
        <taxon>Devosiaceae</taxon>
        <taxon>Devosia</taxon>
    </lineage>
</organism>
<proteinExistence type="predicted"/>
<gene>
    <name evidence="2" type="ORF">G5575_09445</name>
</gene>
<dbReference type="EMBL" id="JAALFG010000002">
    <property type="protein sequence ID" value="NGP17849.1"/>
    <property type="molecule type" value="Genomic_DNA"/>
</dbReference>
<dbReference type="AlphaFoldDB" id="A0A6M1SD89"/>
<sequence length="68" mass="7451">MTAKISNGLNDRPRDETIAQTGAGLPDDSSKPIEVSDAEVAKLREKLTGEIKTPDMPYDVEHAQTNKR</sequence>